<dbReference type="PATRIC" id="fig|507626.3.peg.1055"/>
<dbReference type="GO" id="GO:0005829">
    <property type="term" value="C:cytosol"/>
    <property type="evidence" value="ECO:0007669"/>
    <property type="project" value="TreeGrafter"/>
</dbReference>
<gene>
    <name evidence="13" type="primary">zapA</name>
    <name evidence="13" type="ORF">LOKO_01065</name>
</gene>
<protein>
    <recommendedName>
        <fullName evidence="3">Cell division protein ZapA</fullName>
    </recommendedName>
    <alternativeName>
        <fullName evidence="11">Z ring-associated protein ZapA</fullName>
    </alternativeName>
</protein>
<dbReference type="PANTHER" id="PTHR34981:SF1">
    <property type="entry name" value="CELL DIVISION PROTEIN ZAPA"/>
    <property type="match status" value="1"/>
</dbReference>
<dbReference type="KEGG" id="hco:LOKO_01065"/>
<evidence type="ECO:0000313" key="13">
    <source>
        <dbReference type="EMBL" id="AMD00142.1"/>
    </source>
</evidence>
<evidence type="ECO:0000256" key="8">
    <source>
        <dbReference type="ARBA" id="ARBA00023306"/>
    </source>
</evidence>
<dbReference type="AlphaFoldDB" id="A0A109UL98"/>
<dbReference type="GO" id="GO:0032153">
    <property type="term" value="C:cell division site"/>
    <property type="evidence" value="ECO:0007669"/>
    <property type="project" value="TreeGrafter"/>
</dbReference>
<evidence type="ECO:0000256" key="9">
    <source>
        <dbReference type="ARBA" id="ARBA00024910"/>
    </source>
</evidence>
<keyword evidence="4" id="KW-0963">Cytoplasm</keyword>
<dbReference type="Gene3D" id="3.30.160.880">
    <property type="entry name" value="Cell division protein ZapA protomer, N-terminal domain"/>
    <property type="match status" value="1"/>
</dbReference>
<evidence type="ECO:0000256" key="10">
    <source>
        <dbReference type="ARBA" id="ARBA00026068"/>
    </source>
</evidence>
<dbReference type="PANTHER" id="PTHR34981">
    <property type="entry name" value="CELL DIVISION PROTEIN ZAPA"/>
    <property type="match status" value="1"/>
</dbReference>
<evidence type="ECO:0000256" key="4">
    <source>
        <dbReference type="ARBA" id="ARBA00022490"/>
    </source>
</evidence>
<sequence>MSDDASRPTAEITLLGRHYVFACNPGEEHKLDRAARYLDRAMLGIHSQNTLLGSERVALMAALNIAHELLEVLEERRSGEQELNRLSEQLERALANTLPPDRVTAE</sequence>
<dbReference type="Gene3D" id="1.20.5.50">
    <property type="match status" value="1"/>
</dbReference>
<proteinExistence type="inferred from homology"/>
<evidence type="ECO:0000256" key="7">
    <source>
        <dbReference type="ARBA" id="ARBA00023210"/>
    </source>
</evidence>
<comment type="function">
    <text evidence="9">Activator of cell division through the inhibition of FtsZ GTPase activity, therefore promoting FtsZ assembly into bundles of protofilaments necessary for the formation of the division Z ring. It is recruited early at mid-cell but it is not essential for cell division.</text>
</comment>
<dbReference type="OrthoDB" id="5772359at2"/>
<evidence type="ECO:0000256" key="5">
    <source>
        <dbReference type="ARBA" id="ARBA00022618"/>
    </source>
</evidence>
<keyword evidence="5 13" id="KW-0132">Cell division</keyword>
<dbReference type="InterPro" id="IPR036192">
    <property type="entry name" value="Cell_div_ZapA-like_sf"/>
</dbReference>
<comment type="similarity">
    <text evidence="2">Belongs to the ZapA family. Type 1 subfamily.</text>
</comment>
<dbReference type="EMBL" id="CP014226">
    <property type="protein sequence ID" value="AMD00142.1"/>
    <property type="molecule type" value="Genomic_DNA"/>
</dbReference>
<reference evidence="13 14" key="1">
    <citation type="journal article" date="2016" name="Genome Announc.">
        <title>Draft Genome Sequence of 'Halomonas chromatireducens' Strain AGD 8-3, a Haloalkaliphilic Chromate- and Selenite-Reducing Gammaproteobacterium.</title>
        <authorList>
            <person name="Sharko F.S."/>
            <person name="Shapovalova A.A."/>
            <person name="Tsygankova S.V."/>
            <person name="Komova A.V."/>
            <person name="Boulygina E.S."/>
            <person name="Teslyuk A.B."/>
            <person name="Gotovtsev P.M."/>
            <person name="Namsaraev Z.B."/>
            <person name="Khijniak T.V."/>
            <person name="Nedoluzhko A.V."/>
            <person name="Vasilov R.G."/>
        </authorList>
    </citation>
    <scope>NUCLEOTIDE SEQUENCE [LARGE SCALE GENOMIC DNA]</scope>
    <source>
        <strain evidence="13 14">AGD 8-3</strain>
    </source>
</reference>
<keyword evidence="6 12" id="KW-0175">Coiled coil</keyword>
<evidence type="ECO:0000256" key="12">
    <source>
        <dbReference type="SAM" id="Coils"/>
    </source>
</evidence>
<evidence type="ECO:0000313" key="14">
    <source>
        <dbReference type="Proteomes" id="UP000063387"/>
    </source>
</evidence>
<dbReference type="InterPro" id="IPR007838">
    <property type="entry name" value="Cell_div_ZapA-like"/>
</dbReference>
<dbReference type="InterPro" id="IPR042233">
    <property type="entry name" value="Cell_div_ZapA_N"/>
</dbReference>
<dbReference type="GO" id="GO:0043093">
    <property type="term" value="P:FtsZ-dependent cytokinesis"/>
    <property type="evidence" value="ECO:0007669"/>
    <property type="project" value="TreeGrafter"/>
</dbReference>
<accession>A0A109UL98</accession>
<name>A0A109UL98_9GAMM</name>
<dbReference type="Pfam" id="PF05164">
    <property type="entry name" value="ZapA"/>
    <property type="match status" value="1"/>
</dbReference>
<feature type="coiled-coil region" evidence="12">
    <location>
        <begin position="69"/>
        <end position="96"/>
    </location>
</feature>
<dbReference type="SUPFAM" id="SSF102829">
    <property type="entry name" value="Cell division protein ZapA-like"/>
    <property type="match status" value="1"/>
</dbReference>
<evidence type="ECO:0000256" key="2">
    <source>
        <dbReference type="ARBA" id="ARBA00010074"/>
    </source>
</evidence>
<dbReference type="GO" id="GO:0000917">
    <property type="term" value="P:division septum assembly"/>
    <property type="evidence" value="ECO:0007669"/>
    <property type="project" value="UniProtKB-KW"/>
</dbReference>
<evidence type="ECO:0000256" key="3">
    <source>
        <dbReference type="ARBA" id="ARBA00015195"/>
    </source>
</evidence>
<dbReference type="RefSeq" id="WP_066445993.1">
    <property type="nucleotide sequence ID" value="NZ_CP014226.1"/>
</dbReference>
<dbReference type="Proteomes" id="UP000063387">
    <property type="component" value="Chromosome"/>
</dbReference>
<evidence type="ECO:0000256" key="6">
    <source>
        <dbReference type="ARBA" id="ARBA00023054"/>
    </source>
</evidence>
<dbReference type="GO" id="GO:0030428">
    <property type="term" value="C:cell septum"/>
    <property type="evidence" value="ECO:0007669"/>
    <property type="project" value="TreeGrafter"/>
</dbReference>
<evidence type="ECO:0000256" key="11">
    <source>
        <dbReference type="ARBA" id="ARBA00033158"/>
    </source>
</evidence>
<comment type="subcellular location">
    <subcellularLocation>
        <location evidence="1">Cytoplasm</location>
    </subcellularLocation>
</comment>
<comment type="subunit">
    <text evidence="10">Homodimer. Interacts with FtsZ.</text>
</comment>
<dbReference type="STRING" id="507626.LOKO_01065"/>
<keyword evidence="8" id="KW-0131">Cell cycle</keyword>
<organism evidence="13 14">
    <name type="scientific">Halomonas chromatireducens</name>
    <dbReference type="NCBI Taxonomy" id="507626"/>
    <lineage>
        <taxon>Bacteria</taxon>
        <taxon>Pseudomonadati</taxon>
        <taxon>Pseudomonadota</taxon>
        <taxon>Gammaproteobacteria</taxon>
        <taxon>Oceanospirillales</taxon>
        <taxon>Halomonadaceae</taxon>
        <taxon>Halomonas</taxon>
    </lineage>
</organism>
<keyword evidence="7" id="KW-0717">Septation</keyword>
<evidence type="ECO:0000256" key="1">
    <source>
        <dbReference type="ARBA" id="ARBA00004496"/>
    </source>
</evidence>
<dbReference type="GO" id="GO:0000921">
    <property type="term" value="P:septin ring assembly"/>
    <property type="evidence" value="ECO:0007669"/>
    <property type="project" value="TreeGrafter"/>
</dbReference>
<reference evidence="13 14" key="2">
    <citation type="submission" date="2016-02" db="EMBL/GenBank/DDBJ databases">
        <authorList>
            <person name="Wen L."/>
            <person name="He K."/>
            <person name="Yang H."/>
        </authorList>
    </citation>
    <scope>NUCLEOTIDE SEQUENCE [LARGE SCALE GENOMIC DNA]</scope>
    <source>
        <strain evidence="13 14">AGD 8-3</strain>
    </source>
</reference>
<keyword evidence="14" id="KW-1185">Reference proteome</keyword>